<dbReference type="AlphaFoldDB" id="A0A834JBD6"/>
<name>A0A834JBD6_VESGE</name>
<keyword evidence="2" id="KW-1185">Reference proteome</keyword>
<dbReference type="Proteomes" id="UP000617340">
    <property type="component" value="Unassembled WGS sequence"/>
</dbReference>
<evidence type="ECO:0000313" key="2">
    <source>
        <dbReference type="Proteomes" id="UP000617340"/>
    </source>
</evidence>
<sequence length="110" mass="13335">MYMLYEEKCSELNILPVKEQMYRHIFNTRFNLLFKVPRKDTRKKCDKYKIKLDAENSDEEAIRKSEDEHELHLRKAEVVRNSMKEDTENAKYSNNIYVCNIDLQKTLELE</sequence>
<gene>
    <name evidence="1" type="ORF">HZH68_014666</name>
</gene>
<reference evidence="1" key="1">
    <citation type="journal article" date="2020" name="G3 (Bethesda)">
        <title>High-Quality Assemblies for Three Invasive Social Wasps from the &lt;i&gt;Vespula&lt;/i&gt; Genus.</title>
        <authorList>
            <person name="Harrop T.W.R."/>
            <person name="Guhlin J."/>
            <person name="McLaughlin G.M."/>
            <person name="Permina E."/>
            <person name="Stockwell P."/>
            <person name="Gilligan J."/>
            <person name="Le Lec M.F."/>
            <person name="Gruber M.A.M."/>
            <person name="Quinn O."/>
            <person name="Lovegrove M."/>
            <person name="Duncan E.J."/>
            <person name="Remnant E.J."/>
            <person name="Van Eeckhoven J."/>
            <person name="Graham B."/>
            <person name="Knapp R.A."/>
            <person name="Langford K.W."/>
            <person name="Kronenberg Z."/>
            <person name="Press M.O."/>
            <person name="Eacker S.M."/>
            <person name="Wilson-Rankin E.E."/>
            <person name="Purcell J."/>
            <person name="Lester P.J."/>
            <person name="Dearden P.K."/>
        </authorList>
    </citation>
    <scope>NUCLEOTIDE SEQUENCE</scope>
    <source>
        <strain evidence="1">Linc-1</strain>
    </source>
</reference>
<evidence type="ECO:0000313" key="1">
    <source>
        <dbReference type="EMBL" id="KAF7383909.1"/>
    </source>
</evidence>
<organism evidence="1 2">
    <name type="scientific">Vespula germanica</name>
    <name type="common">German yellow jacket</name>
    <name type="synonym">Paravespula germanica</name>
    <dbReference type="NCBI Taxonomy" id="30212"/>
    <lineage>
        <taxon>Eukaryota</taxon>
        <taxon>Metazoa</taxon>
        <taxon>Ecdysozoa</taxon>
        <taxon>Arthropoda</taxon>
        <taxon>Hexapoda</taxon>
        <taxon>Insecta</taxon>
        <taxon>Pterygota</taxon>
        <taxon>Neoptera</taxon>
        <taxon>Endopterygota</taxon>
        <taxon>Hymenoptera</taxon>
        <taxon>Apocrita</taxon>
        <taxon>Aculeata</taxon>
        <taxon>Vespoidea</taxon>
        <taxon>Vespidae</taxon>
        <taxon>Vespinae</taxon>
        <taxon>Vespula</taxon>
    </lineage>
</organism>
<proteinExistence type="predicted"/>
<comment type="caution">
    <text evidence="1">The sequence shown here is derived from an EMBL/GenBank/DDBJ whole genome shotgun (WGS) entry which is preliminary data.</text>
</comment>
<dbReference type="EMBL" id="JACSDZ010000018">
    <property type="protein sequence ID" value="KAF7383909.1"/>
    <property type="molecule type" value="Genomic_DNA"/>
</dbReference>
<protein>
    <submittedName>
        <fullName evidence="1">Uncharacterized protein</fullName>
    </submittedName>
</protein>
<accession>A0A834JBD6</accession>